<dbReference type="EC" id="2.1.1.273" evidence="6"/>
<dbReference type="PANTHER" id="PTHR31009">
    <property type="entry name" value="S-ADENOSYL-L-METHIONINE:CARBOXYL METHYLTRANSFERASE FAMILY PROTEIN"/>
    <property type="match status" value="1"/>
</dbReference>
<protein>
    <submittedName>
        <fullName evidence="6">Benzoate carboxyl methyltransferase</fullName>
        <ecNumber evidence="6">2.1.1.273</ecNumber>
    </submittedName>
</protein>
<dbReference type="InterPro" id="IPR042086">
    <property type="entry name" value="MeTrfase_capping"/>
</dbReference>
<dbReference type="InterPro" id="IPR005299">
    <property type="entry name" value="MeTrfase_7"/>
</dbReference>
<dbReference type="Gene3D" id="1.10.1200.270">
    <property type="entry name" value="Methyltransferase, alpha-helical capping domain"/>
    <property type="match status" value="1"/>
</dbReference>
<dbReference type="AlphaFoldDB" id="A0A088Q0D9"/>
<gene>
    <name evidence="6" type="primary">BAMT</name>
</gene>
<keyword evidence="4" id="KW-0479">Metal-binding</keyword>
<evidence type="ECO:0000256" key="1">
    <source>
        <dbReference type="ARBA" id="ARBA00007967"/>
    </source>
</evidence>
<evidence type="ECO:0000256" key="2">
    <source>
        <dbReference type="ARBA" id="ARBA00022603"/>
    </source>
</evidence>
<accession>A0A088Q0D9</accession>
<dbReference type="EMBL" id="KJ996013">
    <property type="protein sequence ID" value="AIN76711.1"/>
    <property type="molecule type" value="mRNA"/>
</dbReference>
<dbReference type="InterPro" id="IPR029063">
    <property type="entry name" value="SAM-dependent_MTases_sf"/>
</dbReference>
<organism evidence="6">
    <name type="scientific">Artemisia annua</name>
    <name type="common">Sweet wormwood</name>
    <dbReference type="NCBI Taxonomy" id="35608"/>
    <lineage>
        <taxon>Eukaryota</taxon>
        <taxon>Viridiplantae</taxon>
        <taxon>Streptophyta</taxon>
        <taxon>Embryophyta</taxon>
        <taxon>Tracheophyta</taxon>
        <taxon>Spermatophyta</taxon>
        <taxon>Magnoliopsida</taxon>
        <taxon>eudicotyledons</taxon>
        <taxon>Gunneridae</taxon>
        <taxon>Pentapetalae</taxon>
        <taxon>asterids</taxon>
        <taxon>campanulids</taxon>
        <taxon>Asterales</taxon>
        <taxon>Asteraceae</taxon>
        <taxon>Asteroideae</taxon>
        <taxon>Anthemideae</taxon>
        <taxon>Artemisiinae</taxon>
        <taxon>Artemisia</taxon>
    </lineage>
</organism>
<dbReference type="GO" id="GO:0032259">
    <property type="term" value="P:methylation"/>
    <property type="evidence" value="ECO:0007669"/>
    <property type="project" value="UniProtKB-KW"/>
</dbReference>
<proteinExistence type="evidence at transcript level"/>
<dbReference type="SUPFAM" id="SSF53335">
    <property type="entry name" value="S-adenosyl-L-methionine-dependent methyltransferases"/>
    <property type="match status" value="1"/>
</dbReference>
<keyword evidence="3 6" id="KW-0808">Transferase</keyword>
<evidence type="ECO:0000256" key="4">
    <source>
        <dbReference type="ARBA" id="ARBA00022723"/>
    </source>
</evidence>
<sequence length="367" mass="41656">MSIETILHMNTGNGESSYATNSYLQEHGIQRALHVTNEAINRMCNDLGGFPGVFKIADLGCSSGPNALLGISNIISRVHDMCNENNFEVPQFQVFLNDLIENDFSILFRSLPTFYAKLKNGEGDHCGPCFVSAVPGSFYSRLFPNKSIHLFLSSYAVHWLSQVPQGIENNKCNIYMAKTSPTNVFEAYRKQFEKDFTKCLRLRSQEIIRGGRIVFTIPGRSISDPTSEDCCIIWELLAKSLVDMVKEGRIPESDIDSFNIPYYTPYEDEVRDVIKKEGSFLIDNLYSFALDWEPYNSDNGKMDVADRPIRGKNTAKLIRAVIEPMMATHFGNSIMDMVFYKFEEHVVHHLSAREGRNFNLVISLTKH</sequence>
<dbReference type="Gene3D" id="3.40.50.150">
    <property type="entry name" value="Vaccinia Virus protein VP39"/>
    <property type="match status" value="1"/>
</dbReference>
<keyword evidence="5" id="KW-0460">Magnesium</keyword>
<dbReference type="GO" id="GO:0046872">
    <property type="term" value="F:metal ion binding"/>
    <property type="evidence" value="ECO:0007669"/>
    <property type="project" value="UniProtKB-KW"/>
</dbReference>
<evidence type="ECO:0000256" key="3">
    <source>
        <dbReference type="ARBA" id="ARBA00022679"/>
    </source>
</evidence>
<evidence type="ECO:0000313" key="6">
    <source>
        <dbReference type="EMBL" id="AIN76711.1"/>
    </source>
</evidence>
<comment type="similarity">
    <text evidence="1">Belongs to the methyltransferase superfamily. Type-7 methyltransferase family.</text>
</comment>
<evidence type="ECO:0000256" key="5">
    <source>
        <dbReference type="ARBA" id="ARBA00022842"/>
    </source>
</evidence>
<reference evidence="6" key="1">
    <citation type="submission" date="2014-06" db="EMBL/GenBank/DDBJ databases">
        <authorList>
            <person name="Zhao T."/>
            <person name="Zhang M."/>
            <person name="Xiang L."/>
            <person name="Liao Z."/>
        </authorList>
    </citation>
    <scope>NUCLEOTIDE SEQUENCE</scope>
</reference>
<dbReference type="GO" id="GO:0008168">
    <property type="term" value="F:methyltransferase activity"/>
    <property type="evidence" value="ECO:0007669"/>
    <property type="project" value="UniProtKB-KW"/>
</dbReference>
<keyword evidence="2 6" id="KW-0489">Methyltransferase</keyword>
<dbReference type="Pfam" id="PF03492">
    <property type="entry name" value="Methyltransf_7"/>
    <property type="match status" value="1"/>
</dbReference>
<name>A0A088Q0D9_ARTAN</name>